<organism evidence="2 3">
    <name type="scientific">Mannheimia cairinae</name>
    <dbReference type="NCBI Taxonomy" id="3025936"/>
    <lineage>
        <taxon>Bacteria</taxon>
        <taxon>Pseudomonadati</taxon>
        <taxon>Pseudomonadota</taxon>
        <taxon>Gammaproteobacteria</taxon>
        <taxon>Pasteurellales</taxon>
        <taxon>Pasteurellaceae</taxon>
        <taxon>Mannheimia</taxon>
    </lineage>
</organism>
<name>A0ABT5MSM5_9PAST</name>
<gene>
    <name evidence="2" type="ORF">PTQ27_11355</name>
</gene>
<keyword evidence="1" id="KW-1133">Transmembrane helix</keyword>
<comment type="caution">
    <text evidence="2">The sequence shown here is derived from an EMBL/GenBank/DDBJ whole genome shotgun (WGS) entry which is preliminary data.</text>
</comment>
<dbReference type="Proteomes" id="UP001221909">
    <property type="component" value="Unassembled WGS sequence"/>
</dbReference>
<keyword evidence="1" id="KW-0472">Membrane</keyword>
<evidence type="ECO:0000313" key="3">
    <source>
        <dbReference type="Proteomes" id="UP001221909"/>
    </source>
</evidence>
<protein>
    <submittedName>
        <fullName evidence="2">Uncharacterized protein</fullName>
    </submittedName>
</protein>
<proteinExistence type="predicted"/>
<evidence type="ECO:0000313" key="2">
    <source>
        <dbReference type="EMBL" id="MDD0825050.1"/>
    </source>
</evidence>
<keyword evidence="3" id="KW-1185">Reference proteome</keyword>
<reference evidence="2 3" key="1">
    <citation type="submission" date="2023-02" db="EMBL/GenBank/DDBJ databases">
        <title>Mannheimia cairiniae sp. nov., a novel species of Mannheimia obtained from moscovy ducks (Cairina moschata) and reclassification of Mannheimia ovis as heterotypic synonym of Mannheimia pernigra.</title>
        <authorList>
            <person name="Christensen H."/>
        </authorList>
    </citation>
    <scope>NUCLEOTIDE SEQUENCE [LARGE SCALE GENOMIC DNA]</scope>
    <source>
        <strain evidence="2 3">AT1</strain>
    </source>
</reference>
<keyword evidence="1" id="KW-0812">Transmembrane</keyword>
<dbReference type="RefSeq" id="WP_273748240.1">
    <property type="nucleotide sequence ID" value="NZ_JAQSJE010000012.1"/>
</dbReference>
<feature type="transmembrane region" description="Helical" evidence="1">
    <location>
        <begin position="32"/>
        <end position="50"/>
    </location>
</feature>
<accession>A0ABT5MSM5</accession>
<dbReference type="EMBL" id="JAQSJE010000012">
    <property type="protein sequence ID" value="MDD0825050.1"/>
    <property type="molecule type" value="Genomic_DNA"/>
</dbReference>
<sequence>MNFINKKLNNLYILPNSYGFKLLSYLNNTKRMIFATIFSLLIGYQTITIVNTSLQKREIITEITTTKPQVSQLKISYTEQINKNKELISQEHNITYINETIQKIIQKNGVNISKLDWHLEQDRSVDLTIINTSNAIFNVISDLNKLPYLKFNTLILTKSEQSRQLELNATLVLIEHKE</sequence>
<evidence type="ECO:0000256" key="1">
    <source>
        <dbReference type="SAM" id="Phobius"/>
    </source>
</evidence>